<evidence type="ECO:0000313" key="1">
    <source>
        <dbReference type="EMBL" id="GGF66136.1"/>
    </source>
</evidence>
<evidence type="ECO:0000313" key="2">
    <source>
        <dbReference type="Proteomes" id="UP000606044"/>
    </source>
</evidence>
<protein>
    <submittedName>
        <fullName evidence="1">Uncharacterized protein</fullName>
    </submittedName>
</protein>
<name>A0A917C0P0_9HYPH</name>
<gene>
    <name evidence="1" type="ORF">GCM10007301_27260</name>
</gene>
<dbReference type="AlphaFoldDB" id="A0A917C0P0"/>
<keyword evidence="2" id="KW-1185">Reference proteome</keyword>
<dbReference type="EMBL" id="BMCT01000003">
    <property type="protein sequence ID" value="GGF66136.1"/>
    <property type="molecule type" value="Genomic_DNA"/>
</dbReference>
<proteinExistence type="predicted"/>
<accession>A0A917C0P0</accession>
<sequence length="110" mass="12007">MQNVQNPFKEVFGFARRSTRFAMLLNAIALPHLAQEHQRRICSALHLSFDEQLIDKGKGHASGARPGRAGPLFGGPCPSSGRVQVLARIGGAPMHSCPRPRTDCYSMLIP</sequence>
<reference evidence="1" key="1">
    <citation type="journal article" date="2014" name="Int. J. Syst. Evol. Microbiol.">
        <title>Complete genome sequence of Corynebacterium casei LMG S-19264T (=DSM 44701T), isolated from a smear-ripened cheese.</title>
        <authorList>
            <consortium name="US DOE Joint Genome Institute (JGI-PGF)"/>
            <person name="Walter F."/>
            <person name="Albersmeier A."/>
            <person name="Kalinowski J."/>
            <person name="Ruckert C."/>
        </authorList>
    </citation>
    <scope>NUCLEOTIDE SEQUENCE</scope>
    <source>
        <strain evidence="1">CCM 7897</strain>
    </source>
</reference>
<reference evidence="1" key="2">
    <citation type="submission" date="2020-09" db="EMBL/GenBank/DDBJ databases">
        <authorList>
            <person name="Sun Q."/>
            <person name="Sedlacek I."/>
        </authorList>
    </citation>
    <scope>NUCLEOTIDE SEQUENCE</scope>
    <source>
        <strain evidence="1">CCM 7897</strain>
    </source>
</reference>
<comment type="caution">
    <text evidence="1">The sequence shown here is derived from an EMBL/GenBank/DDBJ whole genome shotgun (WGS) entry which is preliminary data.</text>
</comment>
<organism evidence="1 2">
    <name type="scientific">Azorhizobium oxalatiphilum</name>
    <dbReference type="NCBI Taxonomy" id="980631"/>
    <lineage>
        <taxon>Bacteria</taxon>
        <taxon>Pseudomonadati</taxon>
        <taxon>Pseudomonadota</taxon>
        <taxon>Alphaproteobacteria</taxon>
        <taxon>Hyphomicrobiales</taxon>
        <taxon>Xanthobacteraceae</taxon>
        <taxon>Azorhizobium</taxon>
    </lineage>
</organism>
<dbReference type="Proteomes" id="UP000606044">
    <property type="component" value="Unassembled WGS sequence"/>
</dbReference>